<gene>
    <name evidence="4" type="primary">cox1-I6</name>
</gene>
<keyword evidence="2" id="KW-0472">Membrane</keyword>
<feature type="transmembrane region" description="Helical" evidence="2">
    <location>
        <begin position="21"/>
        <end position="38"/>
    </location>
</feature>
<protein>
    <recommendedName>
        <fullName evidence="3">Homing endonuclease LAGLIDADG domain-containing protein</fullName>
    </recommendedName>
</protein>
<dbReference type="GO" id="GO:0004519">
    <property type="term" value="F:endonuclease activity"/>
    <property type="evidence" value="ECO:0007669"/>
    <property type="project" value="InterPro"/>
</dbReference>
<reference evidence="4" key="1">
    <citation type="submission" date="2013-04" db="EMBL/GenBank/DDBJ databases">
        <authorList>
            <person name="Hegedusova E."/>
            <person name="Brejova B."/>
            <person name="Nosek J."/>
        </authorList>
    </citation>
    <scope>NUCLEOTIDE SEQUENCE</scope>
    <source>
        <strain evidence="4">CBS 7907</strain>
    </source>
</reference>
<keyword evidence="4" id="KW-0496">Mitochondrion</keyword>
<evidence type="ECO:0000259" key="3">
    <source>
        <dbReference type="Pfam" id="PF00961"/>
    </source>
</evidence>
<dbReference type="InterPro" id="IPR004860">
    <property type="entry name" value="LAGLIDADG_dom"/>
</dbReference>
<dbReference type="PANTHER" id="PTHR37520:SF1">
    <property type="entry name" value="INTRON-ENCODED DNA ENDONUCLEASE AI2A-RELATED"/>
    <property type="match status" value="1"/>
</dbReference>
<feature type="domain" description="Homing endonuclease LAGLIDADG" evidence="3">
    <location>
        <begin position="160"/>
        <end position="234"/>
    </location>
</feature>
<feature type="coiled-coil region" evidence="1">
    <location>
        <begin position="107"/>
        <end position="134"/>
    </location>
</feature>
<keyword evidence="2" id="KW-1133">Transmembrane helix</keyword>
<feature type="non-terminal residue" evidence="4">
    <location>
        <position position="1"/>
    </location>
</feature>
<dbReference type="RefSeq" id="YP_008474945.1">
    <property type="nucleotide sequence ID" value="NC_022158.1"/>
</dbReference>
<dbReference type="InterPro" id="IPR027434">
    <property type="entry name" value="Homing_endonucl"/>
</dbReference>
<sequence length="416" mass="49884">RKMALYNSIKNIDSSYIEIDYMRGSILLSSYLLLFIWWCYLLKKIDGENLKNIIILNYNNKSKNNNECSILKQNMNILSAENKNKVLKKNRTLELGFSETIRQSYNLEEDINSLNKESEVHEKLEKRNKVYSEEESILSNSKLLQKNKWWEDKNFLHWFAGVIDGDGNIQVKTINGIKKLTRIEIKIHNRDIRLLTRILNKLHLGRIYRNKNNQYSKWIVSSTKEMEEVLIHINGLIRLKVPYLKDGCTSLGIKYKEADYTIKENDPYLSGLIDTDGSIVFNYTGNRIECNLELKYNEYSSKLNIDETIKNNKPTKLMRKESLRLNKKYKSIIFSYQTVSGMIYLYRYFMKNRLYSDFKFYRISKILRFIEIRRYNKYDYNSEEFLIYSEFLLDWIKYLNPKYDNIPFVSKLRMKR</sequence>
<dbReference type="Pfam" id="PF00961">
    <property type="entry name" value="LAGLIDADG_1"/>
    <property type="match status" value="1"/>
</dbReference>
<dbReference type="EMBL" id="KC993182">
    <property type="protein sequence ID" value="AGS44210.1"/>
    <property type="molecule type" value="Genomic_DNA"/>
</dbReference>
<keyword evidence="1" id="KW-0175">Coiled coil</keyword>
<name>S5TN61_PICKL</name>
<dbReference type="Gene3D" id="3.10.28.10">
    <property type="entry name" value="Homing endonucleases"/>
    <property type="match status" value="1"/>
</dbReference>
<keyword evidence="2" id="KW-0812">Transmembrane</keyword>
<geneLocation type="mitochondrion" evidence="4"/>
<accession>S5TN61</accession>
<organism evidence="4">
    <name type="scientific">Pichia kluyveri</name>
    <name type="common">Yeast</name>
    <dbReference type="NCBI Taxonomy" id="36015"/>
    <lineage>
        <taxon>Eukaryota</taxon>
        <taxon>Fungi</taxon>
        <taxon>Dikarya</taxon>
        <taxon>Ascomycota</taxon>
        <taxon>Saccharomycotina</taxon>
        <taxon>Pichiomycetes</taxon>
        <taxon>Pichiales</taxon>
        <taxon>Pichiaceae</taxon>
        <taxon>Pichia</taxon>
    </lineage>
</organism>
<evidence type="ECO:0000313" key="4">
    <source>
        <dbReference type="EMBL" id="AGS44210.1"/>
    </source>
</evidence>
<evidence type="ECO:0000256" key="1">
    <source>
        <dbReference type="SAM" id="Coils"/>
    </source>
</evidence>
<dbReference type="SUPFAM" id="SSF55608">
    <property type="entry name" value="Homing endonucleases"/>
    <property type="match status" value="2"/>
</dbReference>
<dbReference type="GeneID" id="16694624"/>
<evidence type="ECO:0000256" key="2">
    <source>
        <dbReference type="SAM" id="Phobius"/>
    </source>
</evidence>
<dbReference type="AlphaFoldDB" id="S5TN61"/>
<dbReference type="PANTHER" id="PTHR37520">
    <property type="entry name" value="INTRON-ENCODED DNA ENDONUCLEASE AI2A-RELATED"/>
    <property type="match status" value="1"/>
</dbReference>
<proteinExistence type="predicted"/>